<protein>
    <submittedName>
        <fullName evidence="2">Uncharacterized protein</fullName>
    </submittedName>
</protein>
<evidence type="ECO:0000256" key="1">
    <source>
        <dbReference type="SAM" id="MobiDB-lite"/>
    </source>
</evidence>
<comment type="caution">
    <text evidence="2">The sequence shown here is derived from an EMBL/GenBank/DDBJ whole genome shotgun (WGS) entry which is preliminary data.</text>
</comment>
<feature type="region of interest" description="Disordered" evidence="1">
    <location>
        <begin position="88"/>
        <end position="108"/>
    </location>
</feature>
<evidence type="ECO:0000313" key="3">
    <source>
        <dbReference type="Proteomes" id="UP001396334"/>
    </source>
</evidence>
<reference evidence="2 3" key="1">
    <citation type="journal article" date="2024" name="G3 (Bethesda)">
        <title>Genome assembly of Hibiscus sabdariffa L. provides insights into metabolisms of medicinal natural products.</title>
        <authorList>
            <person name="Kim T."/>
        </authorList>
    </citation>
    <scope>NUCLEOTIDE SEQUENCE [LARGE SCALE GENOMIC DNA]</scope>
    <source>
        <strain evidence="2">TK-2024</strain>
        <tissue evidence="2">Old leaves</tissue>
    </source>
</reference>
<feature type="region of interest" description="Disordered" evidence="1">
    <location>
        <begin position="164"/>
        <end position="209"/>
    </location>
</feature>
<gene>
    <name evidence="2" type="ORF">V6N11_039523</name>
</gene>
<evidence type="ECO:0000313" key="2">
    <source>
        <dbReference type="EMBL" id="KAK9026689.1"/>
    </source>
</evidence>
<feature type="compositionally biased region" description="Acidic residues" evidence="1">
    <location>
        <begin position="196"/>
        <end position="209"/>
    </location>
</feature>
<sequence length="209" mass="22570">MEHEDSEWEWRKYCLMCCRQYLCSNAKETGFIKELILNSVFSHHNASAFTPEVNKSRARDVKMVSSGDESSNFPSHPSINLDHQENRAGSLLGPQAGGELRGDGNGVAGNEGRPNVDLFVTLVRWRDGGAEGDLLVIVSGVNVEAVVVNADSVVGVPRRKSELEIGGEEAGDGGVESVEGGVLEDEAGVAGTKDCPDEENCYEDEQEED</sequence>
<proteinExistence type="predicted"/>
<dbReference type="Gene3D" id="4.10.830.10">
    <property type="entry name" value="30s Ribosomal Protein S14, Chain N"/>
    <property type="match status" value="1"/>
</dbReference>
<accession>A0ABR2SP09</accession>
<dbReference type="InterPro" id="IPR043140">
    <property type="entry name" value="Ribosomal_uS14_sf"/>
</dbReference>
<keyword evidence="3" id="KW-1185">Reference proteome</keyword>
<dbReference type="Proteomes" id="UP001396334">
    <property type="component" value="Unassembled WGS sequence"/>
</dbReference>
<dbReference type="EMBL" id="JBBPBN010000013">
    <property type="protein sequence ID" value="KAK9026689.1"/>
    <property type="molecule type" value="Genomic_DNA"/>
</dbReference>
<organism evidence="2 3">
    <name type="scientific">Hibiscus sabdariffa</name>
    <name type="common">roselle</name>
    <dbReference type="NCBI Taxonomy" id="183260"/>
    <lineage>
        <taxon>Eukaryota</taxon>
        <taxon>Viridiplantae</taxon>
        <taxon>Streptophyta</taxon>
        <taxon>Embryophyta</taxon>
        <taxon>Tracheophyta</taxon>
        <taxon>Spermatophyta</taxon>
        <taxon>Magnoliopsida</taxon>
        <taxon>eudicotyledons</taxon>
        <taxon>Gunneridae</taxon>
        <taxon>Pentapetalae</taxon>
        <taxon>rosids</taxon>
        <taxon>malvids</taxon>
        <taxon>Malvales</taxon>
        <taxon>Malvaceae</taxon>
        <taxon>Malvoideae</taxon>
        <taxon>Hibiscus</taxon>
    </lineage>
</organism>
<name>A0ABR2SP09_9ROSI</name>